<evidence type="ECO:0000256" key="1">
    <source>
        <dbReference type="SAM" id="MobiDB-lite"/>
    </source>
</evidence>
<evidence type="ECO:0008006" key="4">
    <source>
        <dbReference type="Google" id="ProtNLM"/>
    </source>
</evidence>
<evidence type="ECO:0000313" key="3">
    <source>
        <dbReference type="Proteomes" id="UP000320012"/>
    </source>
</evidence>
<organism evidence="2 3">
    <name type="scientific">Weissella cibaria</name>
    <dbReference type="NCBI Taxonomy" id="137591"/>
    <lineage>
        <taxon>Bacteria</taxon>
        <taxon>Bacillati</taxon>
        <taxon>Bacillota</taxon>
        <taxon>Bacilli</taxon>
        <taxon>Lactobacillales</taxon>
        <taxon>Lactobacillaceae</taxon>
        <taxon>Weissella</taxon>
    </lineage>
</organism>
<evidence type="ECO:0000313" key="2">
    <source>
        <dbReference type="EMBL" id="TVV27250.1"/>
    </source>
</evidence>
<sequence>MRYENRVKLTIRTPSSDPDNEYEEETTDWIEAHVTGVSSQMNINVFGSYKSDATAIHLKGHYSGVQNVLINGIARKPQAVINARQNTVLVVQGV</sequence>
<accession>A0A9Q8N946</accession>
<dbReference type="Proteomes" id="UP000320012">
    <property type="component" value="Unassembled WGS sequence"/>
</dbReference>
<dbReference type="AlphaFoldDB" id="A0A9Q8N946"/>
<feature type="region of interest" description="Disordered" evidence="1">
    <location>
        <begin position="1"/>
        <end position="25"/>
    </location>
</feature>
<comment type="caution">
    <text evidence="2">The sequence shown here is derived from an EMBL/GenBank/DDBJ whole genome shotgun (WGS) entry which is preliminary data.</text>
</comment>
<protein>
    <recommendedName>
        <fullName evidence="4">Phage protein</fullName>
    </recommendedName>
</protein>
<proteinExistence type="predicted"/>
<gene>
    <name evidence="2" type="ORF">FO435_04845</name>
</gene>
<name>A0A9Q8N946_9LACO</name>
<dbReference type="EMBL" id="VNHC01000002">
    <property type="protein sequence ID" value="TVV27250.1"/>
    <property type="molecule type" value="Genomic_DNA"/>
</dbReference>
<dbReference type="RefSeq" id="WP_145463785.1">
    <property type="nucleotide sequence ID" value="NZ_QVPA01000001.1"/>
</dbReference>
<reference evidence="2 3" key="1">
    <citation type="submission" date="2019-07" db="EMBL/GenBank/DDBJ databases">
        <title>Genome sequence of Weissella cibaria GK1.</title>
        <authorList>
            <person name="Choi H.-J."/>
        </authorList>
    </citation>
    <scope>NUCLEOTIDE SEQUENCE [LARGE SCALE GENOMIC DNA]</scope>
    <source>
        <strain evidence="2 3">GK1</strain>
    </source>
</reference>